<reference evidence="2 3" key="1">
    <citation type="submission" date="2015-12" db="EMBL/GenBank/DDBJ databases">
        <title>The genome of Folsomia candida.</title>
        <authorList>
            <person name="Faddeeva A."/>
            <person name="Derks M.F."/>
            <person name="Anvar Y."/>
            <person name="Smit S."/>
            <person name="Van Straalen N."/>
            <person name="Roelofs D."/>
        </authorList>
    </citation>
    <scope>NUCLEOTIDE SEQUENCE [LARGE SCALE GENOMIC DNA]</scope>
    <source>
        <strain evidence="2 3">VU population</strain>
        <tissue evidence="2">Whole body</tissue>
    </source>
</reference>
<dbReference type="PANTHER" id="PTHR33050:SF7">
    <property type="entry name" value="RIBONUCLEASE H"/>
    <property type="match status" value="1"/>
</dbReference>
<keyword evidence="3" id="KW-1185">Reference proteome</keyword>
<evidence type="ECO:0000256" key="1">
    <source>
        <dbReference type="ARBA" id="ARBA00023125"/>
    </source>
</evidence>
<dbReference type="AlphaFoldDB" id="A0A226EAS8"/>
<dbReference type="InterPro" id="IPR012337">
    <property type="entry name" value="RNaseH-like_sf"/>
</dbReference>
<dbReference type="OrthoDB" id="7692528at2759"/>
<dbReference type="OMA" id="HINELEM"/>
<dbReference type="EMBL" id="LNIX01000005">
    <property type="protein sequence ID" value="OXA54510.1"/>
    <property type="molecule type" value="Genomic_DNA"/>
</dbReference>
<gene>
    <name evidence="2" type="ORF">Fcan01_10791</name>
</gene>
<dbReference type="InterPro" id="IPR052055">
    <property type="entry name" value="Hepadnavirus_pol/RT"/>
</dbReference>
<dbReference type="SUPFAM" id="SSF47823">
    <property type="entry name" value="lambda integrase-like, N-terminal domain"/>
    <property type="match status" value="1"/>
</dbReference>
<dbReference type="InterPro" id="IPR010998">
    <property type="entry name" value="Integrase_recombinase_N"/>
</dbReference>
<protein>
    <submittedName>
        <fullName evidence="2">Enzymatic polyprotein</fullName>
    </submittedName>
</protein>
<name>A0A226EAS8_FOLCA</name>
<dbReference type="Gene3D" id="1.10.150.130">
    <property type="match status" value="1"/>
</dbReference>
<dbReference type="SUPFAM" id="SSF53098">
    <property type="entry name" value="Ribonuclease H-like"/>
    <property type="match status" value="1"/>
</dbReference>
<dbReference type="CDD" id="cd09275">
    <property type="entry name" value="RNase_HI_RT_DIRS1"/>
    <property type="match status" value="1"/>
</dbReference>
<dbReference type="Proteomes" id="UP000198287">
    <property type="component" value="Unassembled WGS sequence"/>
</dbReference>
<comment type="caution">
    <text evidence="2">The sequence shown here is derived from an EMBL/GenBank/DDBJ whole genome shotgun (WGS) entry which is preliminary data.</text>
</comment>
<dbReference type="GO" id="GO:0003677">
    <property type="term" value="F:DNA binding"/>
    <property type="evidence" value="ECO:0007669"/>
    <property type="project" value="UniProtKB-KW"/>
</dbReference>
<evidence type="ECO:0000313" key="3">
    <source>
        <dbReference type="Proteomes" id="UP000198287"/>
    </source>
</evidence>
<keyword evidence="1" id="KW-0238">DNA-binding</keyword>
<organism evidence="2 3">
    <name type="scientific">Folsomia candida</name>
    <name type="common">Springtail</name>
    <dbReference type="NCBI Taxonomy" id="158441"/>
    <lineage>
        <taxon>Eukaryota</taxon>
        <taxon>Metazoa</taxon>
        <taxon>Ecdysozoa</taxon>
        <taxon>Arthropoda</taxon>
        <taxon>Hexapoda</taxon>
        <taxon>Collembola</taxon>
        <taxon>Entomobryomorpha</taxon>
        <taxon>Isotomoidea</taxon>
        <taxon>Isotomidae</taxon>
        <taxon>Proisotominae</taxon>
        <taxon>Folsomia</taxon>
    </lineage>
</organism>
<sequence>MNIHDLFKLTGQLIAASPAVNYSTIHTRDLEMLRNSALVKSNGDYLAKCELNEECKFELKWWLAVLPHCYNPLRFQKYLVVLTTDSSTTGWGAHTDLEVTRGFWSREEQLLHINTLELIAVLNGLKSLCSNLTGCSILIRSDNTTTIAYINKFGGCRSAINLKSAKAVWEWCEERSIWIFASYIKSVDNIIADRQSRQAIDESDFTLDSRSFDLICQTFGVSFIDLFATSMSTKCQRFASWYPDPNCEVVDSFTIDWSEFFYAFPPFSQISKVLRKIRNDNATGIVVVPDWSTQSWYPQFSRLLLSNILEGESSSSCFIWQSNQFPENVTKLLKSSCQDSTWKQYQSNFKKWKAYCVENECSVWNPTINSILSFLATLFDSGLGYTTINSMRSSLSTIIGKVDGQSLGSHPLLIVFDILRHPRLMTEALDRWRLGHIKRQLPLTDN</sequence>
<accession>A0A226EAS8</accession>
<evidence type="ECO:0000313" key="2">
    <source>
        <dbReference type="EMBL" id="OXA54510.1"/>
    </source>
</evidence>
<proteinExistence type="predicted"/>
<dbReference type="PANTHER" id="PTHR33050">
    <property type="entry name" value="REVERSE TRANSCRIPTASE DOMAIN-CONTAINING PROTEIN"/>
    <property type="match status" value="1"/>
</dbReference>